<keyword evidence="3" id="KW-0238">DNA-binding</keyword>
<keyword evidence="1" id="KW-0678">Repressor</keyword>
<evidence type="ECO:0000256" key="1">
    <source>
        <dbReference type="ARBA" id="ARBA00022491"/>
    </source>
</evidence>
<sequence>MGKKVTISDIARRLDISPSTVSRALSGKPGVSDELRKKILSLAEKMDYIPNVAAKSLKTQKTKTIGLIISDIRNPFFLDVMHGVESVLFPRGYKFIVCSINENLEREAVYLNWLMEHGVEGILASPLTTVSGKHNGRLYKKIARLGIPVVFYDRLIQSVENFDSVVLDNETAIADGAFYLTRKGHKKIGICLARRGLYTIEERYKGFKKAVELLRIETKPEWIIEGKHPLDNSFEKLRKLFNSEERPTAIISTNHPMTRTILKAARACGLKIPEDISVLGFDDLIENELMSPPITTIRQPVMEIGRIATTLLLGRIDGEKGKPSSIKLKAELIERESVKTLMLP</sequence>
<evidence type="ECO:0000259" key="5">
    <source>
        <dbReference type="PROSITE" id="PS50932"/>
    </source>
</evidence>
<dbReference type="InterPro" id="IPR046335">
    <property type="entry name" value="LacI/GalR-like_sensor"/>
</dbReference>
<evidence type="ECO:0000256" key="3">
    <source>
        <dbReference type="ARBA" id="ARBA00023125"/>
    </source>
</evidence>
<dbReference type="AlphaFoldDB" id="A0A0G2ZE07"/>
<proteinExistence type="predicted"/>
<gene>
    <name evidence="6" type="ORF">IX53_03505</name>
</gene>
<dbReference type="KEGG" id="kpf:IX53_03505"/>
<dbReference type="InterPro" id="IPR028082">
    <property type="entry name" value="Peripla_BP_I"/>
</dbReference>
<protein>
    <submittedName>
        <fullName evidence="6">LacI family transcriptional regulator</fullName>
    </submittedName>
</protein>
<dbReference type="PANTHER" id="PTHR30146">
    <property type="entry name" value="LACI-RELATED TRANSCRIPTIONAL REPRESSOR"/>
    <property type="match status" value="1"/>
</dbReference>
<name>A0A0G2ZE07_9BACT</name>
<evidence type="ECO:0000256" key="2">
    <source>
        <dbReference type="ARBA" id="ARBA00023015"/>
    </source>
</evidence>
<dbReference type="GO" id="GO:0000976">
    <property type="term" value="F:transcription cis-regulatory region binding"/>
    <property type="evidence" value="ECO:0007669"/>
    <property type="project" value="TreeGrafter"/>
</dbReference>
<dbReference type="Gene3D" id="1.10.260.40">
    <property type="entry name" value="lambda repressor-like DNA-binding domains"/>
    <property type="match status" value="1"/>
</dbReference>
<reference evidence="6 7" key="1">
    <citation type="submission" date="2015-04" db="EMBL/GenBank/DDBJ databases">
        <title>Complete Genome Sequence of Kosmotoga pacifica SLHLJ1.</title>
        <authorList>
            <person name="Jiang L.J."/>
            <person name="Shao Z.Z."/>
            <person name="Jebbar M."/>
        </authorList>
    </citation>
    <scope>NUCLEOTIDE SEQUENCE [LARGE SCALE GENOMIC DNA]</scope>
    <source>
        <strain evidence="6 7">SLHLJ1</strain>
    </source>
</reference>
<dbReference type="PROSITE" id="PS50932">
    <property type="entry name" value="HTH_LACI_2"/>
    <property type="match status" value="1"/>
</dbReference>
<dbReference type="InterPro" id="IPR010982">
    <property type="entry name" value="Lambda_DNA-bd_dom_sf"/>
</dbReference>
<evidence type="ECO:0000313" key="6">
    <source>
        <dbReference type="EMBL" id="AKI97043.1"/>
    </source>
</evidence>
<dbReference type="OrthoDB" id="47944at2"/>
<dbReference type="STRING" id="1330330.IX53_03505"/>
<evidence type="ECO:0000256" key="4">
    <source>
        <dbReference type="ARBA" id="ARBA00023163"/>
    </source>
</evidence>
<keyword evidence="7" id="KW-1185">Reference proteome</keyword>
<dbReference type="Proteomes" id="UP000035159">
    <property type="component" value="Chromosome"/>
</dbReference>
<dbReference type="CDD" id="cd01392">
    <property type="entry name" value="HTH_LacI"/>
    <property type="match status" value="1"/>
</dbReference>
<dbReference type="PATRIC" id="fig|1330330.3.peg.705"/>
<dbReference type="InterPro" id="IPR000843">
    <property type="entry name" value="HTH_LacI"/>
</dbReference>
<keyword evidence="4" id="KW-0804">Transcription</keyword>
<dbReference type="Pfam" id="PF00356">
    <property type="entry name" value="LacI"/>
    <property type="match status" value="1"/>
</dbReference>
<feature type="domain" description="HTH lacI-type" evidence="5">
    <location>
        <begin position="5"/>
        <end position="59"/>
    </location>
</feature>
<dbReference type="Pfam" id="PF13377">
    <property type="entry name" value="Peripla_BP_3"/>
    <property type="match status" value="1"/>
</dbReference>
<dbReference type="SUPFAM" id="SSF53822">
    <property type="entry name" value="Periplasmic binding protein-like I"/>
    <property type="match status" value="1"/>
</dbReference>
<keyword evidence="2" id="KW-0805">Transcription regulation</keyword>
<dbReference type="SUPFAM" id="SSF47413">
    <property type="entry name" value="lambda repressor-like DNA-binding domains"/>
    <property type="match status" value="1"/>
</dbReference>
<dbReference type="EMBL" id="CP011232">
    <property type="protein sequence ID" value="AKI97043.1"/>
    <property type="molecule type" value="Genomic_DNA"/>
</dbReference>
<dbReference type="Gene3D" id="3.40.50.2300">
    <property type="match status" value="2"/>
</dbReference>
<organism evidence="6 7">
    <name type="scientific">Kosmotoga pacifica</name>
    <dbReference type="NCBI Taxonomy" id="1330330"/>
    <lineage>
        <taxon>Bacteria</taxon>
        <taxon>Thermotogati</taxon>
        <taxon>Thermotogota</taxon>
        <taxon>Thermotogae</taxon>
        <taxon>Kosmotogales</taxon>
        <taxon>Kosmotogaceae</taxon>
        <taxon>Kosmotoga</taxon>
    </lineage>
</organism>
<dbReference type="GO" id="GO:0003700">
    <property type="term" value="F:DNA-binding transcription factor activity"/>
    <property type="evidence" value="ECO:0007669"/>
    <property type="project" value="TreeGrafter"/>
</dbReference>
<dbReference type="SMART" id="SM00354">
    <property type="entry name" value="HTH_LACI"/>
    <property type="match status" value="1"/>
</dbReference>
<dbReference type="CDD" id="cd06267">
    <property type="entry name" value="PBP1_LacI_sugar_binding-like"/>
    <property type="match status" value="1"/>
</dbReference>
<accession>A0A0G2ZE07</accession>
<dbReference type="PANTHER" id="PTHR30146:SF148">
    <property type="entry name" value="HTH-TYPE TRANSCRIPTIONAL REPRESSOR PURR-RELATED"/>
    <property type="match status" value="1"/>
</dbReference>
<evidence type="ECO:0000313" key="7">
    <source>
        <dbReference type="Proteomes" id="UP000035159"/>
    </source>
</evidence>
<dbReference type="RefSeq" id="WP_047754178.1">
    <property type="nucleotide sequence ID" value="NZ_CAJUHA010000013.1"/>
</dbReference>